<feature type="domain" description="Pterin-binding" evidence="2">
    <location>
        <begin position="112"/>
        <end position="344"/>
    </location>
</feature>
<sequence length="485" mass="53113">MVGLRATSVARLLRGSGDLRDHILFITGHLAEPRLQAVLAGMKEPPFTYDVRNIGVKVAALMTAEIIERRLKDVTGATRIMLPGRFKGDLDRLAASFGVPFERGPEDVKDLPWFFGRAEKTIVLERPGTRVFAEIVEAPQLSIEGILAKAAYLVAEGADVIDLGSLPGTPFPHLEEAVQALVAEGFTVSVDSGDPAELMRGARAGASFLLSLDERSLDLAFETDAVPIVIPAEHGELSGLKRSAERLIKAGRPFMLDPILDPINMGFTPSLVRYHEMRQAFPEAEMLMGVGNLTELTDADTTGITTLLMASCVELAIRNVLVVQVSPHCRRAVRECDRSWKMLTAAHRDATIPTGYDTSMLCLRDRLPFPNTPAEIAESAAQVTDRNYRIEAAKDGIHIYNKEGHHQAEDPFDLYPALAPSLEGDAGHAFYLGVELARAQIAFQLGKRYAQDAQLRWGCAVDTPDEDSVHQKELGATMQDRKAKR</sequence>
<evidence type="ECO:0000259" key="2">
    <source>
        <dbReference type="PROSITE" id="PS50972"/>
    </source>
</evidence>
<keyword evidence="4" id="KW-1185">Reference proteome</keyword>
<dbReference type="GO" id="GO:0042558">
    <property type="term" value="P:pteridine-containing compound metabolic process"/>
    <property type="evidence" value="ECO:0007669"/>
    <property type="project" value="InterPro"/>
</dbReference>
<dbReference type="AlphaFoldDB" id="A0A212RZS5"/>
<accession>A0A212RZS5</accession>
<dbReference type="Gene3D" id="3.20.20.20">
    <property type="entry name" value="Dihydropteroate synthase-like"/>
    <property type="match status" value="1"/>
</dbReference>
<dbReference type="InterPro" id="IPR045406">
    <property type="entry name" value="DUF6513"/>
</dbReference>
<feature type="region of interest" description="Disordered" evidence="1">
    <location>
        <begin position="465"/>
        <end position="485"/>
    </location>
</feature>
<name>A0A212RZS5_9PROT</name>
<organism evidence="3 4">
    <name type="scientific">Arboricoccus pini</name>
    <dbReference type="NCBI Taxonomy" id="1963835"/>
    <lineage>
        <taxon>Bacteria</taxon>
        <taxon>Pseudomonadati</taxon>
        <taxon>Pseudomonadota</taxon>
        <taxon>Alphaproteobacteria</taxon>
        <taxon>Geminicoccales</taxon>
        <taxon>Geminicoccaceae</taxon>
        <taxon>Arboricoccus</taxon>
    </lineage>
</organism>
<dbReference type="SUPFAM" id="SSF51717">
    <property type="entry name" value="Dihydropteroate synthetase-like"/>
    <property type="match status" value="1"/>
</dbReference>
<dbReference type="RefSeq" id="WP_243389938.1">
    <property type="nucleotide sequence ID" value="NZ_FYEH01000018.1"/>
</dbReference>
<dbReference type="Proteomes" id="UP000197065">
    <property type="component" value="Unassembled WGS sequence"/>
</dbReference>
<dbReference type="InterPro" id="IPR000489">
    <property type="entry name" value="Pterin-binding_dom"/>
</dbReference>
<dbReference type="PROSITE" id="PS50972">
    <property type="entry name" value="PTERIN_BINDING"/>
    <property type="match status" value="1"/>
</dbReference>
<evidence type="ECO:0000313" key="3">
    <source>
        <dbReference type="EMBL" id="SNB78385.1"/>
    </source>
</evidence>
<dbReference type="InterPro" id="IPR011005">
    <property type="entry name" value="Dihydropteroate_synth-like_sf"/>
</dbReference>
<proteinExistence type="predicted"/>
<dbReference type="EMBL" id="FYEH01000018">
    <property type="protein sequence ID" value="SNB78385.1"/>
    <property type="molecule type" value="Genomic_DNA"/>
</dbReference>
<protein>
    <submittedName>
        <fullName evidence="3">Dihydropteroate synthase-related protein</fullName>
    </submittedName>
</protein>
<gene>
    <name evidence="3" type="ORF">SAMN07250955_11861</name>
</gene>
<dbReference type="Pfam" id="PF20123">
    <property type="entry name" value="DUF6513"/>
    <property type="match status" value="1"/>
</dbReference>
<evidence type="ECO:0000256" key="1">
    <source>
        <dbReference type="SAM" id="MobiDB-lite"/>
    </source>
</evidence>
<reference evidence="3 4" key="1">
    <citation type="submission" date="2017-06" db="EMBL/GenBank/DDBJ databases">
        <authorList>
            <person name="Kim H.J."/>
            <person name="Triplett B.A."/>
        </authorList>
    </citation>
    <scope>NUCLEOTIDE SEQUENCE [LARGE SCALE GENOMIC DNA]</scope>
    <source>
        <strain evidence="3 4">B29T1</strain>
    </source>
</reference>
<evidence type="ECO:0000313" key="4">
    <source>
        <dbReference type="Proteomes" id="UP000197065"/>
    </source>
</evidence>